<proteinExistence type="predicted"/>
<dbReference type="RefSeq" id="WP_093132420.1">
    <property type="nucleotide sequence ID" value="NZ_FOHJ01000002.1"/>
</dbReference>
<evidence type="ECO:0000259" key="3">
    <source>
        <dbReference type="PROSITE" id="PS51186"/>
    </source>
</evidence>
<dbReference type="EMBL" id="FOHJ01000002">
    <property type="protein sequence ID" value="SET05608.1"/>
    <property type="molecule type" value="Genomic_DNA"/>
</dbReference>
<dbReference type="SUPFAM" id="SSF55729">
    <property type="entry name" value="Acyl-CoA N-acyltransferases (Nat)"/>
    <property type="match status" value="1"/>
</dbReference>
<feature type="domain" description="N-acetyltransferase" evidence="3">
    <location>
        <begin position="1"/>
        <end position="164"/>
    </location>
</feature>
<evidence type="ECO:0000256" key="1">
    <source>
        <dbReference type="ARBA" id="ARBA00022679"/>
    </source>
</evidence>
<dbReference type="InterPro" id="IPR050832">
    <property type="entry name" value="Bact_Acetyltransf"/>
</dbReference>
<dbReference type="Pfam" id="PF00583">
    <property type="entry name" value="Acetyltransf_1"/>
    <property type="match status" value="1"/>
</dbReference>
<reference evidence="5" key="1">
    <citation type="submission" date="2016-10" db="EMBL/GenBank/DDBJ databases">
        <authorList>
            <person name="Varghese N."/>
            <person name="Submissions S."/>
        </authorList>
    </citation>
    <scope>NUCLEOTIDE SEQUENCE [LARGE SCALE GENOMIC DNA]</scope>
    <source>
        <strain evidence="5">CGMCC 1.3566</strain>
    </source>
</reference>
<dbReference type="OrthoDB" id="9796381at2"/>
<dbReference type="AlphaFoldDB" id="A0A1I0BFN2"/>
<keyword evidence="2 4" id="KW-0012">Acyltransferase</keyword>
<dbReference type="Proteomes" id="UP000199095">
    <property type="component" value="Unassembled WGS sequence"/>
</dbReference>
<keyword evidence="1 4" id="KW-0808">Transferase</keyword>
<organism evidence="4 5">
    <name type="scientific">Salinibacillus kushneri</name>
    <dbReference type="NCBI Taxonomy" id="237682"/>
    <lineage>
        <taxon>Bacteria</taxon>
        <taxon>Bacillati</taxon>
        <taxon>Bacillota</taxon>
        <taxon>Bacilli</taxon>
        <taxon>Bacillales</taxon>
        <taxon>Bacillaceae</taxon>
        <taxon>Salinibacillus</taxon>
    </lineage>
</organism>
<keyword evidence="5" id="KW-1185">Reference proteome</keyword>
<dbReference type="PROSITE" id="PS51186">
    <property type="entry name" value="GNAT"/>
    <property type="match status" value="1"/>
</dbReference>
<accession>A0A1I0BFN2</accession>
<protein>
    <submittedName>
        <fullName evidence="4">L-amino acid N-acyltransferase YncA</fullName>
    </submittedName>
</protein>
<evidence type="ECO:0000256" key="2">
    <source>
        <dbReference type="ARBA" id="ARBA00023315"/>
    </source>
</evidence>
<dbReference type="PANTHER" id="PTHR43877">
    <property type="entry name" value="AMINOALKYLPHOSPHONATE N-ACETYLTRANSFERASE-RELATED-RELATED"/>
    <property type="match status" value="1"/>
</dbReference>
<evidence type="ECO:0000313" key="4">
    <source>
        <dbReference type="EMBL" id="SET05608.1"/>
    </source>
</evidence>
<dbReference type="CDD" id="cd04301">
    <property type="entry name" value="NAT_SF"/>
    <property type="match status" value="1"/>
</dbReference>
<dbReference type="InterPro" id="IPR016181">
    <property type="entry name" value="Acyl_CoA_acyltransferase"/>
</dbReference>
<dbReference type="InterPro" id="IPR000182">
    <property type="entry name" value="GNAT_dom"/>
</dbReference>
<evidence type="ECO:0000313" key="5">
    <source>
        <dbReference type="Proteomes" id="UP000199095"/>
    </source>
</evidence>
<gene>
    <name evidence="4" type="ORF">SAMN05421676_102457</name>
</gene>
<sequence length="164" mass="19098">MIREARHSDIPTIMNLIQASVAIMQEERNEQWGKDYPLAKHYENDIEAGQLYVYEDQTGVQGVACISHQGHHEYDEVAWSFDSPYLCIKRLAVNPLERKKGIGLTFYQKAEEMALAKGIHTIRTDTYSKNQGAVKLFEKAGYHFVEERINDGREAPFYYYEKRF</sequence>
<dbReference type="Gene3D" id="3.40.630.30">
    <property type="match status" value="1"/>
</dbReference>
<dbReference type="GO" id="GO:0016747">
    <property type="term" value="F:acyltransferase activity, transferring groups other than amino-acyl groups"/>
    <property type="evidence" value="ECO:0007669"/>
    <property type="project" value="InterPro"/>
</dbReference>
<name>A0A1I0BFN2_9BACI</name>